<name>A0A484GGI6_SOUCH</name>
<feature type="coiled-coil region" evidence="1">
    <location>
        <begin position="71"/>
        <end position="99"/>
    </location>
</feature>
<proteinExistence type="predicted"/>
<evidence type="ECO:0000256" key="1">
    <source>
        <dbReference type="SAM" id="Coils"/>
    </source>
</evidence>
<organism evidence="2 3">
    <name type="scientific">Sousa chinensis</name>
    <name type="common">Indo-pacific humpbacked dolphin</name>
    <name type="synonym">Steno chinensis</name>
    <dbReference type="NCBI Taxonomy" id="103600"/>
    <lineage>
        <taxon>Eukaryota</taxon>
        <taxon>Metazoa</taxon>
        <taxon>Chordata</taxon>
        <taxon>Craniata</taxon>
        <taxon>Vertebrata</taxon>
        <taxon>Euteleostomi</taxon>
        <taxon>Mammalia</taxon>
        <taxon>Eutheria</taxon>
        <taxon>Laurasiatheria</taxon>
        <taxon>Artiodactyla</taxon>
        <taxon>Whippomorpha</taxon>
        <taxon>Cetacea</taxon>
        <taxon>Odontoceti</taxon>
        <taxon>Delphinidae</taxon>
        <taxon>Sousa</taxon>
    </lineage>
</organism>
<evidence type="ECO:0000313" key="3">
    <source>
        <dbReference type="Proteomes" id="UP000295264"/>
    </source>
</evidence>
<gene>
    <name evidence="2" type="ORF">DBR06_SOUSAS20210023</name>
</gene>
<evidence type="ECO:0008006" key="4">
    <source>
        <dbReference type="Google" id="ProtNLM"/>
    </source>
</evidence>
<evidence type="ECO:0000313" key="2">
    <source>
        <dbReference type="EMBL" id="TEA34734.1"/>
    </source>
</evidence>
<sequence length="120" mass="14231">KIDFAWCEVMAVTMNRVWRKLCPKFVHDFHGFEKVDEEPKEVFNNLVTLSEKLELDLQEGNFIELLAVQHEELTNEDLMELEAQRKDEERQEEEEVTEEPKIFMTQEIARGFSLSEEALL</sequence>
<protein>
    <recommendedName>
        <fullName evidence="4">DDE-1 domain-containing protein</fullName>
    </recommendedName>
</protein>
<dbReference type="AlphaFoldDB" id="A0A484GGI6"/>
<dbReference type="EMBL" id="QWLN02008682">
    <property type="protein sequence ID" value="TEA34734.1"/>
    <property type="molecule type" value="Genomic_DNA"/>
</dbReference>
<accession>A0A484GGI6</accession>
<reference evidence="2 3" key="1">
    <citation type="journal article" date="2018" name="Genomics">
        <title>Molecular footprints of inshore aquatic adaptation in Indo-Pacific humpback dolphin (Sousa chinensis).</title>
        <authorList>
            <person name="Ming Y."/>
            <person name="Jian J."/>
            <person name="Yu F."/>
            <person name="Yu X."/>
            <person name="Wang J."/>
            <person name="Liu W."/>
        </authorList>
    </citation>
    <scope>NUCLEOTIDE SEQUENCE [LARGE SCALE GENOMIC DNA]</scope>
    <source>
        <strain evidence="2">MY-2018</strain>
        <tissue evidence="2">Skin</tissue>
    </source>
</reference>
<feature type="non-terminal residue" evidence="2">
    <location>
        <position position="1"/>
    </location>
</feature>
<feature type="non-terminal residue" evidence="2">
    <location>
        <position position="120"/>
    </location>
</feature>
<keyword evidence="3" id="KW-1185">Reference proteome</keyword>
<keyword evidence="1" id="KW-0175">Coiled coil</keyword>
<dbReference type="Proteomes" id="UP000295264">
    <property type="component" value="Unassembled WGS sequence"/>
</dbReference>
<comment type="caution">
    <text evidence="2">The sequence shown here is derived from an EMBL/GenBank/DDBJ whole genome shotgun (WGS) entry which is preliminary data.</text>
</comment>